<evidence type="ECO:0000313" key="2">
    <source>
        <dbReference type="Proteomes" id="UP000000763"/>
    </source>
</evidence>
<proteinExistence type="predicted"/>
<name>Q0E2T1_ORYSJ</name>
<evidence type="ECO:0000313" key="1">
    <source>
        <dbReference type="EMBL" id="BAF08207.1"/>
    </source>
</evidence>
<accession>Q0E2T1</accession>
<dbReference type="KEGG" id="dosa:Os02g0216200"/>
<reference evidence="1 2" key="1">
    <citation type="journal article" date="2005" name="Nature">
        <title>The map-based sequence of the rice genome.</title>
        <authorList>
            <consortium name="International rice genome sequencing project (IRGSP)"/>
            <person name="Matsumoto T."/>
            <person name="Wu J."/>
            <person name="Kanamori H."/>
            <person name="Katayose Y."/>
            <person name="Fujisawa M."/>
            <person name="Namiki N."/>
            <person name="Mizuno H."/>
            <person name="Yamamoto K."/>
            <person name="Antonio B.A."/>
            <person name="Baba T."/>
            <person name="Sakata K."/>
            <person name="Nagamura Y."/>
            <person name="Aoki H."/>
            <person name="Arikawa K."/>
            <person name="Arita K."/>
            <person name="Bito T."/>
            <person name="Chiden Y."/>
            <person name="Fujitsuka N."/>
            <person name="Fukunaka R."/>
            <person name="Hamada M."/>
            <person name="Harada C."/>
            <person name="Hayashi A."/>
            <person name="Hijishita S."/>
            <person name="Honda M."/>
            <person name="Hosokawa S."/>
            <person name="Ichikawa Y."/>
            <person name="Idonuma A."/>
            <person name="Iijima M."/>
            <person name="Ikeda M."/>
            <person name="Ikeno M."/>
            <person name="Ito K."/>
            <person name="Ito S."/>
            <person name="Ito T."/>
            <person name="Ito Y."/>
            <person name="Ito Y."/>
            <person name="Iwabuchi A."/>
            <person name="Kamiya K."/>
            <person name="Karasawa W."/>
            <person name="Kurita K."/>
            <person name="Katagiri S."/>
            <person name="Kikuta A."/>
            <person name="Kobayashi H."/>
            <person name="Kobayashi N."/>
            <person name="Machita K."/>
            <person name="Maehara T."/>
            <person name="Masukawa M."/>
            <person name="Mizubayashi T."/>
            <person name="Mukai Y."/>
            <person name="Nagasaki H."/>
            <person name="Nagata Y."/>
            <person name="Naito S."/>
            <person name="Nakashima M."/>
            <person name="Nakama Y."/>
            <person name="Nakamichi Y."/>
            <person name="Nakamura M."/>
            <person name="Meguro A."/>
            <person name="Negishi M."/>
            <person name="Ohta I."/>
            <person name="Ohta T."/>
            <person name="Okamoto M."/>
            <person name="Ono N."/>
            <person name="Saji S."/>
            <person name="Sakaguchi M."/>
            <person name="Sakai K."/>
            <person name="Shibata M."/>
            <person name="Shimokawa T."/>
            <person name="Song J."/>
            <person name="Takazaki Y."/>
            <person name="Terasawa K."/>
            <person name="Tsugane M."/>
            <person name="Tsuji K."/>
            <person name="Ueda S."/>
            <person name="Waki K."/>
            <person name="Yamagata H."/>
            <person name="Yamamoto M."/>
            <person name="Yamamoto S."/>
            <person name="Yamane H."/>
            <person name="Yoshiki S."/>
            <person name="Yoshihara R."/>
            <person name="Yukawa K."/>
            <person name="Zhong H."/>
            <person name="Yano M."/>
            <person name="Yuan Q."/>
            <person name="Ouyang S."/>
            <person name="Liu J."/>
            <person name="Jones K.M."/>
            <person name="Gansberger K."/>
            <person name="Moffat K."/>
            <person name="Hill J."/>
            <person name="Bera J."/>
            <person name="Fadrosh D."/>
            <person name="Jin S."/>
            <person name="Johri S."/>
            <person name="Kim M."/>
            <person name="Overton L."/>
            <person name="Reardon M."/>
            <person name="Tsitrin T."/>
            <person name="Vuong H."/>
            <person name="Weaver B."/>
            <person name="Ciecko A."/>
            <person name="Tallon L."/>
            <person name="Jackson J."/>
            <person name="Pai G."/>
            <person name="Aken S.V."/>
            <person name="Utterback T."/>
            <person name="Reidmuller S."/>
            <person name="Feldblyum T."/>
            <person name="Hsiao J."/>
            <person name="Zismann V."/>
            <person name="Iobst S."/>
            <person name="de Vazeille A.R."/>
            <person name="Buell C.R."/>
            <person name="Ying K."/>
            <person name="Li Y."/>
            <person name="Lu T."/>
            <person name="Huang Y."/>
            <person name="Zhao Q."/>
            <person name="Feng Q."/>
            <person name="Zhang L."/>
            <person name="Zhu J."/>
            <person name="Weng Q."/>
            <person name="Mu J."/>
            <person name="Lu Y."/>
            <person name="Fan D."/>
            <person name="Liu Y."/>
            <person name="Guan J."/>
            <person name="Zhang Y."/>
            <person name="Yu S."/>
            <person name="Liu X."/>
            <person name="Zhang Y."/>
            <person name="Hong G."/>
            <person name="Han B."/>
            <person name="Choisne N."/>
            <person name="Demange N."/>
            <person name="Orjeda G."/>
            <person name="Samain S."/>
            <person name="Cattolico L."/>
            <person name="Pelletier E."/>
            <person name="Couloux A."/>
            <person name="Segurens B."/>
            <person name="Wincker P."/>
            <person name="D'Hont A."/>
            <person name="Scarpelli C."/>
            <person name="Weissenbach J."/>
            <person name="Salanoubat M."/>
            <person name="Quetier F."/>
            <person name="Yu Y."/>
            <person name="Kim H.R."/>
            <person name="Rambo T."/>
            <person name="Currie J."/>
            <person name="Collura K."/>
            <person name="Luo M."/>
            <person name="Yang T."/>
            <person name="Ammiraju J.S.S."/>
            <person name="Engler F."/>
            <person name="Soderlund C."/>
            <person name="Wing R.A."/>
            <person name="Palmer L.E."/>
            <person name="de la Bastide M."/>
            <person name="Spiegel L."/>
            <person name="Nascimento L."/>
            <person name="Zutavern T."/>
            <person name="O'Shaughnessy A."/>
            <person name="Dike S."/>
            <person name="Dedhia N."/>
            <person name="Preston R."/>
            <person name="Balija V."/>
            <person name="McCombie W.R."/>
            <person name="Chow T."/>
            <person name="Chen H."/>
            <person name="Chung M."/>
            <person name="Chen C."/>
            <person name="Shaw J."/>
            <person name="Wu H."/>
            <person name="Hsiao K."/>
            <person name="Chao Y."/>
            <person name="Chu M."/>
            <person name="Cheng C."/>
            <person name="Hour A."/>
            <person name="Lee P."/>
            <person name="Lin S."/>
            <person name="Lin Y."/>
            <person name="Liou J."/>
            <person name="Liu S."/>
            <person name="Hsing Y."/>
            <person name="Raghuvanshi S."/>
            <person name="Mohanty A."/>
            <person name="Bharti A.K."/>
            <person name="Gaur A."/>
            <person name="Gupta V."/>
            <person name="Kumar D."/>
            <person name="Ravi V."/>
            <person name="Vij S."/>
            <person name="Kapur A."/>
            <person name="Khurana P."/>
            <person name="Khurana P."/>
            <person name="Khurana J.P."/>
            <person name="Tyagi A.K."/>
            <person name="Gaikwad K."/>
            <person name="Singh A."/>
            <person name="Dalal V."/>
            <person name="Srivastava S."/>
            <person name="Dixit A."/>
            <person name="Pal A.K."/>
            <person name="Ghazi I.A."/>
            <person name="Yadav M."/>
            <person name="Pandit A."/>
            <person name="Bhargava A."/>
            <person name="Sureshbabu K."/>
            <person name="Batra K."/>
            <person name="Sharma T.R."/>
            <person name="Mohapatra T."/>
            <person name="Singh N.K."/>
            <person name="Messing J."/>
            <person name="Nelson A.B."/>
            <person name="Fuks G."/>
            <person name="Kavchok S."/>
            <person name="Keizer G."/>
            <person name="Linton E."/>
            <person name="Llaca V."/>
            <person name="Song R."/>
            <person name="Tanyolac B."/>
            <person name="Young S."/>
            <person name="Ho-Il K."/>
            <person name="Hahn J.H."/>
            <person name="Sangsakoo G."/>
            <person name="Vanavichit A."/>
            <person name="de Mattos Luiz.A.T."/>
            <person name="Zimmer P.D."/>
            <person name="Malone G."/>
            <person name="Dellagostin O."/>
            <person name="de Oliveira A.C."/>
            <person name="Bevan M."/>
            <person name="Bancroft I."/>
            <person name="Minx P."/>
            <person name="Cordum H."/>
            <person name="Wilson R."/>
            <person name="Cheng Z."/>
            <person name="Jin W."/>
            <person name="Jiang J."/>
            <person name="Leong S.A."/>
            <person name="Iwama H."/>
            <person name="Gojobori T."/>
            <person name="Itoh T."/>
            <person name="Niimura Y."/>
            <person name="Fujii Y."/>
            <person name="Habara T."/>
            <person name="Sakai H."/>
            <person name="Sato Y."/>
            <person name="Wilson G."/>
            <person name="Kumar K."/>
            <person name="McCouch S."/>
            <person name="Juretic N."/>
            <person name="Hoen D."/>
            <person name="Wright S."/>
            <person name="Bruskiewich R."/>
            <person name="Bureau T."/>
            <person name="Miyao A."/>
            <person name="Hirochika H."/>
            <person name="Nishikawa T."/>
            <person name="Kadowaki K."/>
            <person name="Sugiura M."/>
            <person name="Burr B."/>
            <person name="Sasaki T."/>
        </authorList>
    </citation>
    <scope>NUCLEOTIDE SEQUENCE [LARGE SCALE GENOMIC DNA]</scope>
    <source>
        <strain evidence="2">cv. Nipponbare</strain>
    </source>
</reference>
<sequence length="114" mass="12507">MLRKPLRLPPPTCKSCASCRRAPSLIANHVIPPQIAASPASVEVRARFLPSYSDVKRICLPSYLVLFLNLRGSVLSRCFSAGRGGACSSFNLSVHNPWFRLLSPPTSHPSPPRR</sequence>
<dbReference type="AlphaFoldDB" id="Q0E2T1"/>
<reference evidence="2" key="2">
    <citation type="journal article" date="2008" name="Nucleic Acids Res.">
        <title>The rice annotation project database (RAP-DB): 2008 update.</title>
        <authorList>
            <consortium name="The rice annotation project (RAP)"/>
        </authorList>
    </citation>
    <scope>GENOME REANNOTATION</scope>
    <source>
        <strain evidence="2">cv. Nipponbare</strain>
    </source>
</reference>
<organism evidence="1 2">
    <name type="scientific">Oryza sativa subsp. japonica</name>
    <name type="common">Rice</name>
    <dbReference type="NCBI Taxonomy" id="39947"/>
    <lineage>
        <taxon>Eukaryota</taxon>
        <taxon>Viridiplantae</taxon>
        <taxon>Streptophyta</taxon>
        <taxon>Embryophyta</taxon>
        <taxon>Tracheophyta</taxon>
        <taxon>Spermatophyta</taxon>
        <taxon>Magnoliopsida</taxon>
        <taxon>Liliopsida</taxon>
        <taxon>Poales</taxon>
        <taxon>Poaceae</taxon>
        <taxon>BOP clade</taxon>
        <taxon>Oryzoideae</taxon>
        <taxon>Oryzeae</taxon>
        <taxon>Oryzinae</taxon>
        <taxon>Oryza</taxon>
        <taxon>Oryza sativa</taxon>
    </lineage>
</organism>
<protein>
    <submittedName>
        <fullName evidence="1">Os02g0216200 protein</fullName>
    </submittedName>
</protein>
<dbReference type="EMBL" id="AP008208">
    <property type="protein sequence ID" value="BAF08207.1"/>
    <property type="molecule type" value="Genomic_DNA"/>
</dbReference>
<dbReference type="Proteomes" id="UP000000763">
    <property type="component" value="Chromosome 2"/>
</dbReference>
<gene>
    <name evidence="1" type="ordered locus">Os02g0216200</name>
</gene>